<feature type="region of interest" description="Disordered" evidence="1">
    <location>
        <begin position="506"/>
        <end position="630"/>
    </location>
</feature>
<evidence type="ECO:0000256" key="1">
    <source>
        <dbReference type="SAM" id="MobiDB-lite"/>
    </source>
</evidence>
<feature type="compositionally biased region" description="Low complexity" evidence="1">
    <location>
        <begin position="579"/>
        <end position="599"/>
    </location>
</feature>
<comment type="caution">
    <text evidence="2">The sequence shown here is derived from an EMBL/GenBank/DDBJ whole genome shotgun (WGS) entry which is preliminary data.</text>
</comment>
<proteinExistence type="predicted"/>
<sequence>MALGDRCAEQEVVNGVVPLEGSARRQQLESEIAKLRRRHRHLSATRLQRCWRATWWRQHLLPRQLRRVRILLRSCCAIQCAWRGAATRRAAAAAAVTASEGVGIAPRRAAVEISWWEGPELDLGLPGLGPGALRAAALWRGCKLRRALAGRGVQTKLQLRRDLYLLISDVEGRQGIVNSEQVTSATQEQESQRLGPWLDVLYTGLARLQQEALQELSDALRPGPGTTRRLFFGFGAASSSLPLSRCAPGSPWRGWPRDLRRMPWLAIRPRDRPGEEDATSPLANEPSLMASTSRWQDFSPPNSPLLTAEARSESILRRARRQSPATSGLEPHDRVALALRTATLSGLVPPASGEASGGMQCAAPPRQSSLQIPTPTKDWSQVRPRVRCWDTPPSSCRGPLSVGSSTAASSSAPLGLSFSGGSSVSGNPATRGRSPVVEPSLRGRFEMAAAQTSFVERGEQKQGLGLRKTPWDVKSPGSLGRTRPGHLSVSLSDPQLDHAELAGAGSPIAAGASNSTNNKNSTNNSNKNNNNSTNNNNSNSTPPGFSQDSLRASAAQAQSDADDEVRSATAQGEARTEHNNNNNKNHNNNKNNNNNNNNNLGNMTLASLLASSSEGEEQEEEEEEEESFIGVEENPEFAAALAAAAEARAGASALAPAVPWPARAGAMGSRGLSSDSPRVPDAGPREAWTSEAMLRFEGPSAVEAKWWPSAAEAT</sequence>
<evidence type="ECO:0000313" key="3">
    <source>
        <dbReference type="Proteomes" id="UP000626109"/>
    </source>
</evidence>
<name>A0A813L9N6_POLGL</name>
<dbReference type="EMBL" id="CAJNNW010033897">
    <property type="protein sequence ID" value="CAE8720841.1"/>
    <property type="molecule type" value="Genomic_DNA"/>
</dbReference>
<dbReference type="Proteomes" id="UP000626109">
    <property type="component" value="Unassembled WGS sequence"/>
</dbReference>
<accession>A0A813L9N6</accession>
<feature type="compositionally biased region" description="Low complexity" evidence="1">
    <location>
        <begin position="506"/>
        <end position="559"/>
    </location>
</feature>
<evidence type="ECO:0000313" key="2">
    <source>
        <dbReference type="EMBL" id="CAE8720841.1"/>
    </source>
</evidence>
<dbReference type="PANTHER" id="PTHR16148:SF14">
    <property type="entry name" value="MYND-TYPE DOMAIN-CONTAINING PROTEIN"/>
    <property type="match status" value="1"/>
</dbReference>
<protein>
    <submittedName>
        <fullName evidence="2">Uncharacterized protein</fullName>
    </submittedName>
</protein>
<dbReference type="AlphaFoldDB" id="A0A813L9N6"/>
<dbReference type="PANTHER" id="PTHR16148">
    <property type="entry name" value="NF-KAPPA-B-REPRESSING FACTOR-RELATED"/>
    <property type="match status" value="1"/>
</dbReference>
<feature type="region of interest" description="Disordered" evidence="1">
    <location>
        <begin position="348"/>
        <end position="442"/>
    </location>
</feature>
<feature type="compositionally biased region" description="Low complexity" evidence="1">
    <location>
        <begin position="400"/>
        <end position="426"/>
    </location>
</feature>
<feature type="compositionally biased region" description="Acidic residues" evidence="1">
    <location>
        <begin position="614"/>
        <end position="627"/>
    </location>
</feature>
<gene>
    <name evidence="2" type="ORF">PGLA2088_LOCUS41565</name>
</gene>
<organism evidence="2 3">
    <name type="scientific">Polarella glacialis</name>
    <name type="common">Dinoflagellate</name>
    <dbReference type="NCBI Taxonomy" id="89957"/>
    <lineage>
        <taxon>Eukaryota</taxon>
        <taxon>Sar</taxon>
        <taxon>Alveolata</taxon>
        <taxon>Dinophyceae</taxon>
        <taxon>Suessiales</taxon>
        <taxon>Suessiaceae</taxon>
        <taxon>Polarella</taxon>
    </lineage>
</organism>
<reference evidence="2" key="1">
    <citation type="submission" date="2021-02" db="EMBL/GenBank/DDBJ databases">
        <authorList>
            <person name="Dougan E. K."/>
            <person name="Rhodes N."/>
            <person name="Thang M."/>
            <person name="Chan C."/>
        </authorList>
    </citation>
    <scope>NUCLEOTIDE SEQUENCE</scope>
</reference>
<feature type="region of interest" description="Disordered" evidence="1">
    <location>
        <begin position="662"/>
        <end position="686"/>
    </location>
</feature>
<feature type="region of interest" description="Disordered" evidence="1">
    <location>
        <begin position="454"/>
        <end position="491"/>
    </location>
</feature>
<feature type="compositionally biased region" description="Polar residues" evidence="1">
    <location>
        <begin position="366"/>
        <end position="379"/>
    </location>
</feature>